<proteinExistence type="predicted"/>
<evidence type="ECO:0000313" key="2">
    <source>
        <dbReference type="Proteomes" id="UP000192277"/>
    </source>
</evidence>
<dbReference type="Proteomes" id="UP000192277">
    <property type="component" value="Unassembled WGS sequence"/>
</dbReference>
<protein>
    <recommendedName>
        <fullName evidence="3">Lipoprotein</fullName>
    </recommendedName>
</protein>
<organism evidence="1 2">
    <name type="scientific">Niastella koreensis</name>
    <dbReference type="NCBI Taxonomy" id="354356"/>
    <lineage>
        <taxon>Bacteria</taxon>
        <taxon>Pseudomonadati</taxon>
        <taxon>Bacteroidota</taxon>
        <taxon>Chitinophagia</taxon>
        <taxon>Chitinophagales</taxon>
        <taxon>Chitinophagaceae</taxon>
        <taxon>Niastella</taxon>
    </lineage>
</organism>
<comment type="caution">
    <text evidence="1">The sequence shown here is derived from an EMBL/GenBank/DDBJ whole genome shotgun (WGS) entry which is preliminary data.</text>
</comment>
<keyword evidence="2" id="KW-1185">Reference proteome</keyword>
<dbReference type="RefSeq" id="WP_014218948.1">
    <property type="nucleotide sequence ID" value="NZ_LWBO01000034.1"/>
</dbReference>
<evidence type="ECO:0008006" key="3">
    <source>
        <dbReference type="Google" id="ProtNLM"/>
    </source>
</evidence>
<sequence length="187" mass="21128">MRTSSNNLPGKSGYYIVVFILSVLAIHCKSGDKKNSIELIADDSRQSAIFNNLMQLTRSAVSNKEQEDSLAFLILPVQASCPACRNKTIDSIAEHKNDLPNNHFIIISANGGYKSIRGYFQENNKVMPETDKLLLDSTNEAHRLLLYENKPTIYYSSSRKVYKKVAAIPRTVREDLREFFSGHRMAP</sequence>
<gene>
    <name evidence="1" type="ORF">A4D02_10775</name>
</gene>
<accession>A0ABX3NV75</accession>
<name>A0ABX3NV75_9BACT</name>
<evidence type="ECO:0000313" key="1">
    <source>
        <dbReference type="EMBL" id="OQP43951.1"/>
    </source>
</evidence>
<dbReference type="EMBL" id="LWBO01000034">
    <property type="protein sequence ID" value="OQP43951.1"/>
    <property type="molecule type" value="Genomic_DNA"/>
</dbReference>
<reference evidence="1 2" key="1">
    <citation type="submission" date="2016-04" db="EMBL/GenBank/DDBJ databases">
        <authorList>
            <person name="Chen L."/>
            <person name="Zhuang W."/>
            <person name="Wang G."/>
        </authorList>
    </citation>
    <scope>NUCLEOTIDE SEQUENCE [LARGE SCALE GENOMIC DNA]</scope>
    <source>
        <strain evidence="2">GR20</strain>
    </source>
</reference>